<proteinExistence type="inferred from homology"/>
<gene>
    <name evidence="14" type="ordered locus">KLTH0H01474g</name>
</gene>
<protein>
    <recommendedName>
        <fullName evidence="12">Dynactin subunit 4</fullName>
    </recommendedName>
</protein>
<dbReference type="OMA" id="KNCFECP"/>
<evidence type="ECO:0000256" key="6">
    <source>
        <dbReference type="ARBA" id="ARBA00022553"/>
    </source>
</evidence>
<keyword evidence="9" id="KW-0175">Coiled coil</keyword>
<evidence type="ECO:0000256" key="1">
    <source>
        <dbReference type="ARBA" id="ARBA00004300"/>
    </source>
</evidence>
<comment type="similarity">
    <text evidence="11">Belongs to the dynactin subunit 4 family.</text>
</comment>
<dbReference type="eggNOG" id="ENOG502S8A6">
    <property type="taxonomic scope" value="Eukaryota"/>
</dbReference>
<keyword evidence="8" id="KW-0007">Acetylation</keyword>
<dbReference type="PANTHER" id="PTHR13034:SF2">
    <property type="entry name" value="DYNACTIN SUBUNIT 4"/>
    <property type="match status" value="1"/>
</dbReference>
<dbReference type="GO" id="GO:0005869">
    <property type="term" value="C:dynactin complex"/>
    <property type="evidence" value="ECO:0007669"/>
    <property type="project" value="InterPro"/>
</dbReference>
<keyword evidence="7" id="KW-0832">Ubl conjugation</keyword>
<evidence type="ECO:0000256" key="5">
    <source>
        <dbReference type="ARBA" id="ARBA00022499"/>
    </source>
</evidence>
<keyword evidence="10" id="KW-0206">Cytoskeleton</keyword>
<comment type="subunit">
    <text evidence="13">Subunit of dynactin, a multiprotein complex part of a tripartite complex with dynein and a adapter, such as BICDL1, BICD2 or HOOK3. The dynactin complex is built around ACTR1A/ACTB filament and consists of an actin-related filament composed of a shoulder domain, a pointed end and a barbed end. Its length is defined by its flexible shoulder domain. The soulder is composed of 2 DCTN1 subunits, 4 DCTN2 and 2 DCTN3. The 4 DCNT2 (via N-terminus) bind the ACTR1A filament and act as molecular rulers to determine the length. The pointed end is important for binding dynein-dynactin cargo adapters. Consists of 4 subunits: ACTR10, DCNT4, DCTN5 and DCTN6. The barbed end is composed of a CAPZA1:CAPZB heterodimers, which binds ACTR1A/ACTB filament and dynactin and stabilizes dynactin. Interacts with ATP7B, but not ATP7A, in a copper-dependent manner. Interacts with ANK2; this interaction is required for localization at costameres. Interacts with N4BP2L1.</text>
</comment>
<evidence type="ECO:0000256" key="7">
    <source>
        <dbReference type="ARBA" id="ARBA00022843"/>
    </source>
</evidence>
<dbReference type="RefSeq" id="XP_002555942.1">
    <property type="nucleotide sequence ID" value="XM_002555896.1"/>
</dbReference>
<keyword evidence="15" id="KW-1185">Reference proteome</keyword>
<dbReference type="PANTHER" id="PTHR13034">
    <property type="entry name" value="DYNACTIN P62 SUBUNIT"/>
    <property type="match status" value="1"/>
</dbReference>
<evidence type="ECO:0000313" key="15">
    <source>
        <dbReference type="Proteomes" id="UP000002036"/>
    </source>
</evidence>
<evidence type="ECO:0000256" key="4">
    <source>
        <dbReference type="ARBA" id="ARBA00022490"/>
    </source>
</evidence>
<reference evidence="14 15" key="1">
    <citation type="journal article" date="2009" name="Genome Res.">
        <title>Comparative genomics of protoploid Saccharomycetaceae.</title>
        <authorList>
            <consortium name="The Genolevures Consortium"/>
            <person name="Souciet J.-L."/>
            <person name="Dujon B."/>
            <person name="Gaillardin C."/>
            <person name="Johnston M."/>
            <person name="Baret P.V."/>
            <person name="Cliften P."/>
            <person name="Sherman D.J."/>
            <person name="Weissenbach J."/>
            <person name="Westhof E."/>
            <person name="Wincker P."/>
            <person name="Jubin C."/>
            <person name="Poulain J."/>
            <person name="Barbe V."/>
            <person name="Segurens B."/>
            <person name="Artiguenave F."/>
            <person name="Anthouard V."/>
            <person name="Vacherie B."/>
            <person name="Val M.-E."/>
            <person name="Fulton R.S."/>
            <person name="Minx P."/>
            <person name="Wilson R."/>
            <person name="Durrens P."/>
            <person name="Jean G."/>
            <person name="Marck C."/>
            <person name="Martin T."/>
            <person name="Nikolski M."/>
            <person name="Rolland T."/>
            <person name="Seret M.-L."/>
            <person name="Casaregola S."/>
            <person name="Despons L."/>
            <person name="Fairhead C."/>
            <person name="Fischer G."/>
            <person name="Lafontaine I."/>
            <person name="Leh V."/>
            <person name="Lemaire M."/>
            <person name="de Montigny J."/>
            <person name="Neuveglise C."/>
            <person name="Thierry A."/>
            <person name="Blanc-Lenfle I."/>
            <person name="Bleykasten C."/>
            <person name="Diffels J."/>
            <person name="Fritsch E."/>
            <person name="Frangeul L."/>
            <person name="Goeffon A."/>
            <person name="Jauniaux N."/>
            <person name="Kachouri-Lafond R."/>
            <person name="Payen C."/>
            <person name="Potier S."/>
            <person name="Pribylova L."/>
            <person name="Ozanne C."/>
            <person name="Richard G.-F."/>
            <person name="Sacerdot C."/>
            <person name="Straub M.-L."/>
            <person name="Talla E."/>
        </authorList>
    </citation>
    <scope>NUCLEOTIDE SEQUENCE [LARGE SCALE GENOMIC DNA]</scope>
    <source>
        <strain evidence="15">ATCC 56472 / CBS 6340 / NRRL Y-8284</strain>
    </source>
</reference>
<dbReference type="InterPro" id="IPR008603">
    <property type="entry name" value="DCTN4"/>
</dbReference>
<dbReference type="AlphaFoldDB" id="C5E219"/>
<keyword evidence="5" id="KW-1017">Isopeptide bond</keyword>
<dbReference type="Proteomes" id="UP000002036">
    <property type="component" value="Chromosome H"/>
</dbReference>
<evidence type="ECO:0000256" key="12">
    <source>
        <dbReference type="ARBA" id="ARBA00034864"/>
    </source>
</evidence>
<dbReference type="OrthoDB" id="283815at2759"/>
<evidence type="ECO:0000256" key="9">
    <source>
        <dbReference type="ARBA" id="ARBA00023054"/>
    </source>
</evidence>
<evidence type="ECO:0000256" key="3">
    <source>
        <dbReference type="ARBA" id="ARBA00004657"/>
    </source>
</evidence>
<evidence type="ECO:0000256" key="10">
    <source>
        <dbReference type="ARBA" id="ARBA00023212"/>
    </source>
</evidence>
<dbReference type="EMBL" id="CU928180">
    <property type="protein sequence ID" value="CAR30080.1"/>
    <property type="molecule type" value="Genomic_DNA"/>
</dbReference>
<dbReference type="GeneID" id="8294255"/>
<evidence type="ECO:0000256" key="11">
    <source>
        <dbReference type="ARBA" id="ARBA00034776"/>
    </source>
</evidence>
<evidence type="ECO:0000256" key="8">
    <source>
        <dbReference type="ARBA" id="ARBA00022990"/>
    </source>
</evidence>
<evidence type="ECO:0000256" key="13">
    <source>
        <dbReference type="ARBA" id="ARBA00093507"/>
    </source>
</evidence>
<keyword evidence="6" id="KW-0597">Phosphoprotein</keyword>
<dbReference type="InParanoid" id="C5E219"/>
<dbReference type="STRING" id="559295.C5E219"/>
<organism evidence="14 15">
    <name type="scientific">Lachancea thermotolerans (strain ATCC 56472 / CBS 6340 / NRRL Y-8284)</name>
    <name type="common">Yeast</name>
    <name type="synonym">Kluyveromyces thermotolerans</name>
    <dbReference type="NCBI Taxonomy" id="559295"/>
    <lineage>
        <taxon>Eukaryota</taxon>
        <taxon>Fungi</taxon>
        <taxon>Dikarya</taxon>
        <taxon>Ascomycota</taxon>
        <taxon>Saccharomycotina</taxon>
        <taxon>Saccharomycetes</taxon>
        <taxon>Saccharomycetales</taxon>
        <taxon>Saccharomycetaceae</taxon>
        <taxon>Lachancea</taxon>
    </lineage>
</organism>
<comment type="subcellular location">
    <subcellularLocation>
        <location evidence="1">Cytoplasm</location>
        <location evidence="1">Cytoskeleton</location>
        <location evidence="1">Microtubule organizing center</location>
        <location evidence="1">Centrosome</location>
    </subcellularLocation>
    <subcellularLocation>
        <location evidence="2">Cytoplasm</location>
        <location evidence="2">Cytoskeleton</location>
        <location evidence="2">Stress fiber</location>
    </subcellularLocation>
    <subcellularLocation>
        <location evidence="3">Cytoplasm</location>
        <location evidence="3">Myofibril</location>
    </subcellularLocation>
</comment>
<accession>C5E219</accession>
<dbReference type="GO" id="GO:0001725">
    <property type="term" value="C:stress fiber"/>
    <property type="evidence" value="ECO:0007669"/>
    <property type="project" value="UniProtKB-SubCell"/>
</dbReference>
<sequence>MIAQWLCSCSTEPNSIYKLNICAKCHRVSCNWCQKPELLIKYCPGCFRVAESEGQLRCVHNCLECPRCELILSVSMEKLASGHKRFEMVCNGCSWRYKTPEVSTLKTLTGCVEELRKKEDPYTQRFNSLREFYGFKRELQYMEEGGEVSESIASKELFDRLNETKLYKMINEECPIEFKDTKDSGDIALPLPLRLRAKFDYRCPSCGEWLTKSHPDPRSSRFLLESFAAHMLPSLEIVHRSKVEPSVSDENAMALVFTASDQSDTPVEITILGSATIHIPVRQFTLAYDGPVKCESTMETIKRLVTRVPTYQLNSNTNILATEKSRRLTRPETAPHKNNMIDQGSGWCILPMYILEPAKTHRIQLTIPIKGVYVTLQAVLH</sequence>
<evidence type="ECO:0000256" key="2">
    <source>
        <dbReference type="ARBA" id="ARBA00004529"/>
    </source>
</evidence>
<keyword evidence="4" id="KW-0963">Cytoplasm</keyword>
<name>C5E219_LACTC</name>
<dbReference type="HOGENOM" id="CLU_051239_0_0_1"/>
<dbReference type="KEGG" id="lth:KLTH0H01474g"/>
<evidence type="ECO:0000313" key="14">
    <source>
        <dbReference type="EMBL" id="CAR30080.1"/>
    </source>
</evidence>